<reference evidence="1 2" key="1">
    <citation type="submission" date="2023-07" db="EMBL/GenBank/DDBJ databases">
        <title>Sequencing the genomes of 1000 actinobacteria strains.</title>
        <authorList>
            <person name="Klenk H.-P."/>
        </authorList>
    </citation>
    <scope>NUCLEOTIDE SEQUENCE [LARGE SCALE GENOMIC DNA]</scope>
    <source>
        <strain evidence="1 2">DSM 44711</strain>
    </source>
</reference>
<evidence type="ECO:0000313" key="1">
    <source>
        <dbReference type="EMBL" id="MDR7327061.1"/>
    </source>
</evidence>
<comment type="caution">
    <text evidence="1">The sequence shown here is derived from an EMBL/GenBank/DDBJ whole genome shotgun (WGS) entry which is preliminary data.</text>
</comment>
<dbReference type="SUPFAM" id="SSF48452">
    <property type="entry name" value="TPR-like"/>
    <property type="match status" value="1"/>
</dbReference>
<keyword evidence="2" id="KW-1185">Reference proteome</keyword>
<dbReference type="Gene3D" id="1.25.40.10">
    <property type="entry name" value="Tetratricopeptide repeat domain"/>
    <property type="match status" value="1"/>
</dbReference>
<dbReference type="EMBL" id="JAVDYC010000001">
    <property type="protein sequence ID" value="MDR7327061.1"/>
    <property type="molecule type" value="Genomic_DNA"/>
</dbReference>
<dbReference type="InterPro" id="IPR011990">
    <property type="entry name" value="TPR-like_helical_dom_sf"/>
</dbReference>
<organism evidence="1 2">
    <name type="scientific">Catenuloplanes niger</name>
    <dbReference type="NCBI Taxonomy" id="587534"/>
    <lineage>
        <taxon>Bacteria</taxon>
        <taxon>Bacillati</taxon>
        <taxon>Actinomycetota</taxon>
        <taxon>Actinomycetes</taxon>
        <taxon>Micromonosporales</taxon>
        <taxon>Micromonosporaceae</taxon>
        <taxon>Catenuloplanes</taxon>
    </lineage>
</organism>
<accession>A0AAE3ZWH8</accession>
<dbReference type="RefSeq" id="WP_310423861.1">
    <property type="nucleotide sequence ID" value="NZ_JAVDYC010000001.1"/>
</dbReference>
<name>A0AAE3ZWH8_9ACTN</name>
<gene>
    <name evidence="1" type="ORF">J2S44_007311</name>
</gene>
<proteinExistence type="predicted"/>
<dbReference type="AlphaFoldDB" id="A0AAE3ZWH8"/>
<sequence>MPDLRSPDSWLPAEVAAALVTHGRLADAYRYAERGDWHCARDVAAALVADGRVAQARELLRPIAARGHWAAVETLTGLLGPDEAITLLRGRSGPFVAPLLASLLAAAGRTDEVVALLGPHVADSGCAHALVALTAGTGRDEEVAALLRARLDAPPSHADPCELARRDVERLLATVLDRRGFVDEAVALLDRHPHHLDQLAGILARHDREGPLRALAAGPGGDRAACRLAHWLERHARPDEAAGVLRPFADEGSSHAGTALAALLARHGRVDEAIEVLRPFPTTTAEPEGIIDQLCDLLTSQGRVDEALALLDDTAADDGGPPPGVDEKRAEILARAGRAEQAIAELRARAELRHGAVAAVLASLLTGAGRVDEAVAVLRAAHPSPWTTTDLAVALIRQGRAAEGVALFHAGTAARQAAKHRADTAFWRDFAAGR</sequence>
<evidence type="ECO:0000313" key="2">
    <source>
        <dbReference type="Proteomes" id="UP001183629"/>
    </source>
</evidence>
<dbReference type="Proteomes" id="UP001183629">
    <property type="component" value="Unassembled WGS sequence"/>
</dbReference>
<protein>
    <submittedName>
        <fullName evidence="1">Negative regulator of RcsB-dependent stress response</fullName>
    </submittedName>
</protein>